<dbReference type="OrthoDB" id="10473at10239"/>
<name>A0A0A7KRG8_9ABAC</name>
<proteinExistence type="predicted"/>
<evidence type="ECO:0000313" key="2">
    <source>
        <dbReference type="Proteomes" id="UP000202327"/>
    </source>
</evidence>
<evidence type="ECO:0000313" key="1">
    <source>
        <dbReference type="EMBL" id="AIZ48657.1"/>
    </source>
</evidence>
<dbReference type="Proteomes" id="UP000202327">
    <property type="component" value="Segment"/>
</dbReference>
<protein>
    <submittedName>
        <fullName evidence="1">Asb100</fullName>
    </submittedName>
</protein>
<dbReference type="EMBL" id="KM102981">
    <property type="protein sequence ID" value="AIZ48657.1"/>
    <property type="molecule type" value="Genomic_DNA"/>
</dbReference>
<dbReference type="GeneID" id="22619690"/>
<keyword evidence="2" id="KW-1185">Reference proteome</keyword>
<accession>A0A0A7KRG8</accession>
<organism evidence="1 2">
    <name type="scientific">Agrotis segetum nucleopolyhedrovirus B</name>
    <dbReference type="NCBI Taxonomy" id="1580580"/>
    <lineage>
        <taxon>Viruses</taxon>
        <taxon>Viruses incertae sedis</taxon>
        <taxon>Naldaviricetes</taxon>
        <taxon>Lefavirales</taxon>
        <taxon>Baculoviridae</taxon>
        <taxon>Alphabaculovirus</taxon>
        <taxon>Alphabaculovirus alteragsegetum</taxon>
    </lineage>
</organism>
<dbReference type="KEGG" id="vg:22619690"/>
<sequence>MSLTNHCARSLQSLSFEASIDHALVSDNSVPTCVREHLWRQQLFASGPPKTSHLYTYLQETQNLETVLRCLFHWNAFDLSENYEEYNAINDLYELINLDLTNLSKQQTLKFIILYLFLSKTKKHHCLPERFAVLWCKDKKFQCKWCSEDIVYVAAENKHYFTDCCAKLKISYHVFYEPDDFNNIVTNLDSYCSTCRLPLYTIKDVESYNFPHSMYFCTLCDC</sequence>
<dbReference type="RefSeq" id="YP_009112661.1">
    <property type="nucleotide sequence ID" value="NC_025960.1"/>
</dbReference>
<reference evidence="1 2" key="1">
    <citation type="journal article" date="2015" name="Virus Genes">
        <title>The genome sequence of Agrotis segetum nucleopolyhedrovirus B (AgseNPV-B) reveals a new baculovirus species within the Agrotis baculovirus complex.</title>
        <authorList>
            <person name="Wennmann J.T."/>
            <person name="Gueli Alletti G."/>
            <person name="Jehle J.A."/>
        </authorList>
    </citation>
    <scope>NUCLEOTIDE SEQUENCE [LARGE SCALE GENOMIC DNA]</scope>
    <source>
        <strain evidence="1">English</strain>
    </source>
</reference>